<accession>A0AC35GT81</accession>
<proteinExistence type="predicted"/>
<dbReference type="WBParaSite" id="PS1159_v2.g8479.t1">
    <property type="protein sequence ID" value="PS1159_v2.g8479.t1"/>
    <property type="gene ID" value="PS1159_v2.g8479"/>
</dbReference>
<sequence length="338" mass="38168">MYRRDSLNSELVDAVPAYPSKDGCISRVPYASVMAFMMCLIGVILFATMMIWSFNATIEQARRALDITNIPWLEQVHLAFIILAVLMAIFSLFLLLIGVLSTGSTREEVYKRKDSRRGGRIICAIAIIVSYLLNILWVLIVAITAILSFIYYIFSRLCSSLTDYSENNCLDFDVFKPLVQQYSNPDLKLCGGNVQQFCAVTTTVFSWNIVGFIGAFIIVLGLIQFIASNASNYAHVNNEQRYIELKEVLYMEGVGGRDFVPAPLHAPVRAFPSPPSVPPPRSRKSRPFDYRDEPPPPSKRRERERSLPRNATQGMGSVRRNSYQTSLHGSTPWLNNQY</sequence>
<name>A0AC35GT81_9BILA</name>
<reference evidence="2" key="1">
    <citation type="submission" date="2022-11" db="UniProtKB">
        <authorList>
            <consortium name="WormBaseParasite"/>
        </authorList>
    </citation>
    <scope>IDENTIFICATION</scope>
</reference>
<evidence type="ECO:0000313" key="1">
    <source>
        <dbReference type="Proteomes" id="UP000887580"/>
    </source>
</evidence>
<evidence type="ECO:0000313" key="2">
    <source>
        <dbReference type="WBParaSite" id="PS1159_v2.g8479.t1"/>
    </source>
</evidence>
<protein>
    <submittedName>
        <fullName evidence="2">Uncharacterized protein</fullName>
    </submittedName>
</protein>
<organism evidence="1 2">
    <name type="scientific">Panagrolaimus sp. PS1159</name>
    <dbReference type="NCBI Taxonomy" id="55785"/>
    <lineage>
        <taxon>Eukaryota</taxon>
        <taxon>Metazoa</taxon>
        <taxon>Ecdysozoa</taxon>
        <taxon>Nematoda</taxon>
        <taxon>Chromadorea</taxon>
        <taxon>Rhabditida</taxon>
        <taxon>Tylenchina</taxon>
        <taxon>Panagrolaimomorpha</taxon>
        <taxon>Panagrolaimoidea</taxon>
        <taxon>Panagrolaimidae</taxon>
        <taxon>Panagrolaimus</taxon>
    </lineage>
</organism>
<dbReference type="Proteomes" id="UP000887580">
    <property type="component" value="Unplaced"/>
</dbReference>